<evidence type="ECO:0008006" key="9">
    <source>
        <dbReference type="Google" id="ProtNLM"/>
    </source>
</evidence>
<dbReference type="PANTHER" id="PTHR34583:SF2">
    <property type="entry name" value="ANTIPORTER SUBUNIT MNHC2-RELATED"/>
    <property type="match status" value="1"/>
</dbReference>
<reference evidence="7" key="1">
    <citation type="submission" date="2014-12" db="EMBL/GenBank/DDBJ databases">
        <authorList>
            <person name="Huang H.-H."/>
            <person name="Chen S.-C."/>
            <person name="Lai M.-C."/>
        </authorList>
    </citation>
    <scope>NUCLEOTIDE SEQUENCE</scope>
    <source>
        <strain evidence="7">K1F9705b</strain>
    </source>
</reference>
<feature type="transmembrane region" description="Helical" evidence="6">
    <location>
        <begin position="86"/>
        <end position="110"/>
    </location>
</feature>
<comment type="caution">
    <text evidence="7">The sequence shown here is derived from an EMBL/GenBank/DDBJ whole genome shotgun (WGS) entry which is preliminary data.</text>
</comment>
<evidence type="ECO:0000256" key="6">
    <source>
        <dbReference type="SAM" id="Phobius"/>
    </source>
</evidence>
<sequence>MSVLDPAFILGHYNYWVSIILIMIGLYTLIAKKNLIKKFIGLNIIETAIFLFYISLGDIDGGVGPILPKEGAVADTMIYANPLPSAMMLTAIVVTLCVTALALSFAVLIYRRYGTLDAGRLMEEL</sequence>
<feature type="transmembrane region" description="Helical" evidence="6">
    <location>
        <begin position="39"/>
        <end position="56"/>
    </location>
</feature>
<evidence type="ECO:0000256" key="1">
    <source>
        <dbReference type="ARBA" id="ARBA00004651"/>
    </source>
</evidence>
<dbReference type="PANTHER" id="PTHR34583">
    <property type="entry name" value="ANTIPORTER SUBUNIT MNHC2-RELATED"/>
    <property type="match status" value="1"/>
</dbReference>
<keyword evidence="8" id="KW-1185">Reference proteome</keyword>
<name>A0A8J7W888_9EURY</name>
<keyword evidence="5 6" id="KW-0472">Membrane</keyword>
<dbReference type="Proteomes" id="UP000730161">
    <property type="component" value="Unassembled WGS sequence"/>
</dbReference>
<dbReference type="InterPro" id="IPR039428">
    <property type="entry name" value="NUOK/Mnh_C1-like"/>
</dbReference>
<keyword evidence="3 6" id="KW-0812">Transmembrane</keyword>
<keyword evidence="4 6" id="KW-1133">Transmembrane helix</keyword>
<organism evidence="7 8">
    <name type="scientific">Methanocalculus chunghsingensis</name>
    <dbReference type="NCBI Taxonomy" id="156457"/>
    <lineage>
        <taxon>Archaea</taxon>
        <taxon>Methanobacteriati</taxon>
        <taxon>Methanobacteriota</taxon>
        <taxon>Stenosarchaea group</taxon>
        <taxon>Methanomicrobia</taxon>
        <taxon>Methanomicrobiales</taxon>
        <taxon>Methanocalculaceae</taxon>
        <taxon>Methanocalculus</taxon>
    </lineage>
</organism>
<evidence type="ECO:0000256" key="2">
    <source>
        <dbReference type="ARBA" id="ARBA00022475"/>
    </source>
</evidence>
<gene>
    <name evidence="7" type="ORF">RJ53_02650</name>
</gene>
<evidence type="ECO:0000256" key="5">
    <source>
        <dbReference type="ARBA" id="ARBA00023136"/>
    </source>
</evidence>
<dbReference type="AlphaFoldDB" id="A0A8J7W888"/>
<evidence type="ECO:0000256" key="4">
    <source>
        <dbReference type="ARBA" id="ARBA00022989"/>
    </source>
</evidence>
<dbReference type="Gene3D" id="1.10.287.3510">
    <property type="match status" value="1"/>
</dbReference>
<comment type="subcellular location">
    <subcellularLocation>
        <location evidence="1">Cell membrane</location>
        <topology evidence="1">Multi-pass membrane protein</topology>
    </subcellularLocation>
</comment>
<dbReference type="EMBL" id="JWHL01000002">
    <property type="protein sequence ID" value="MBR1368460.1"/>
    <property type="molecule type" value="Genomic_DNA"/>
</dbReference>
<dbReference type="Pfam" id="PF00420">
    <property type="entry name" value="Oxidored_q2"/>
    <property type="match status" value="1"/>
</dbReference>
<protein>
    <recommendedName>
        <fullName evidence="9">Cation:proton antiporter</fullName>
    </recommendedName>
</protein>
<proteinExistence type="predicted"/>
<dbReference type="InterPro" id="IPR050601">
    <property type="entry name" value="CPA3_antiporter_subunitC"/>
</dbReference>
<keyword evidence="2" id="KW-1003">Cell membrane</keyword>
<feature type="transmembrane region" description="Helical" evidence="6">
    <location>
        <begin position="12"/>
        <end position="30"/>
    </location>
</feature>
<evidence type="ECO:0000313" key="8">
    <source>
        <dbReference type="Proteomes" id="UP000730161"/>
    </source>
</evidence>
<dbReference type="RefSeq" id="WP_211530070.1">
    <property type="nucleotide sequence ID" value="NZ_JWHL01000002.1"/>
</dbReference>
<evidence type="ECO:0000256" key="3">
    <source>
        <dbReference type="ARBA" id="ARBA00022692"/>
    </source>
</evidence>
<dbReference type="GO" id="GO:0005886">
    <property type="term" value="C:plasma membrane"/>
    <property type="evidence" value="ECO:0007669"/>
    <property type="project" value="UniProtKB-SubCell"/>
</dbReference>
<evidence type="ECO:0000313" key="7">
    <source>
        <dbReference type="EMBL" id="MBR1368460.1"/>
    </source>
</evidence>
<accession>A0A8J7W888</accession>
<dbReference type="NCBIfam" id="NF005624">
    <property type="entry name" value="PRK07375.2-3"/>
    <property type="match status" value="1"/>
</dbReference>
<dbReference type="OrthoDB" id="18006at2157"/>